<dbReference type="OrthoDB" id="2224739at2"/>
<accession>A0A1E5H0Q1</accession>
<dbReference type="Gene3D" id="1.10.260.40">
    <property type="entry name" value="lambda repressor-like DNA-binding domains"/>
    <property type="match status" value="1"/>
</dbReference>
<dbReference type="SMART" id="SM00530">
    <property type="entry name" value="HTH_XRE"/>
    <property type="match status" value="1"/>
</dbReference>
<keyword evidence="2" id="KW-0238">DNA-binding</keyword>
<gene>
    <name evidence="2" type="ORF">BCR25_16950</name>
</gene>
<sequence>MKSLKELRTENGLTQVELAELFNVSVGTIINMEKDSTNIKDSLLTKYLKAFEVEYDAIFLGKKYEKIVCNDKKNETIFKIKKRLKQSA</sequence>
<dbReference type="AlphaFoldDB" id="A0A1E5H0Q1"/>
<dbReference type="EMBL" id="MIJY01000007">
    <property type="protein sequence ID" value="OEG18210.1"/>
    <property type="molecule type" value="Genomic_DNA"/>
</dbReference>
<dbReference type="InterPro" id="IPR010982">
    <property type="entry name" value="Lambda_DNA-bd_dom_sf"/>
</dbReference>
<feature type="domain" description="HTH cro/C1-type" evidence="1">
    <location>
        <begin position="3"/>
        <end position="58"/>
    </location>
</feature>
<dbReference type="Pfam" id="PF01381">
    <property type="entry name" value="HTH_3"/>
    <property type="match status" value="1"/>
</dbReference>
<evidence type="ECO:0000313" key="3">
    <source>
        <dbReference type="Proteomes" id="UP000095094"/>
    </source>
</evidence>
<dbReference type="CDD" id="cd00093">
    <property type="entry name" value="HTH_XRE"/>
    <property type="match status" value="1"/>
</dbReference>
<proteinExistence type="predicted"/>
<reference evidence="3" key="1">
    <citation type="submission" date="2016-09" db="EMBL/GenBank/DDBJ databases">
        <authorList>
            <person name="Gulvik C.A."/>
        </authorList>
    </citation>
    <scope>NUCLEOTIDE SEQUENCE [LARGE SCALE GENOMIC DNA]</scope>
    <source>
        <strain evidence="3">LMG 8895</strain>
    </source>
</reference>
<evidence type="ECO:0000259" key="1">
    <source>
        <dbReference type="SMART" id="SM00530"/>
    </source>
</evidence>
<evidence type="ECO:0000313" key="2">
    <source>
        <dbReference type="EMBL" id="OEG18210.1"/>
    </source>
</evidence>
<name>A0A1E5H0Q1_9ENTE</name>
<comment type="caution">
    <text evidence="2">The sequence shown here is derived from an EMBL/GenBank/DDBJ whole genome shotgun (WGS) entry which is preliminary data.</text>
</comment>
<dbReference type="SUPFAM" id="SSF47413">
    <property type="entry name" value="lambda repressor-like DNA-binding domains"/>
    <property type="match status" value="1"/>
</dbReference>
<protein>
    <submittedName>
        <fullName evidence="2">DNA-binding protein</fullName>
    </submittedName>
</protein>
<dbReference type="InterPro" id="IPR001387">
    <property type="entry name" value="Cro/C1-type_HTH"/>
</dbReference>
<dbReference type="GO" id="GO:0003677">
    <property type="term" value="F:DNA binding"/>
    <property type="evidence" value="ECO:0007669"/>
    <property type="project" value="UniProtKB-KW"/>
</dbReference>
<organism evidence="2 3">
    <name type="scientific">Enterococcus termitis</name>
    <dbReference type="NCBI Taxonomy" id="332950"/>
    <lineage>
        <taxon>Bacteria</taxon>
        <taxon>Bacillati</taxon>
        <taxon>Bacillota</taxon>
        <taxon>Bacilli</taxon>
        <taxon>Lactobacillales</taxon>
        <taxon>Enterococcaceae</taxon>
        <taxon>Enterococcus</taxon>
    </lineage>
</organism>
<dbReference type="Proteomes" id="UP000095094">
    <property type="component" value="Unassembled WGS sequence"/>
</dbReference>
<keyword evidence="3" id="KW-1185">Reference proteome</keyword>